<dbReference type="GO" id="GO:0007166">
    <property type="term" value="P:cell surface receptor signaling pathway"/>
    <property type="evidence" value="ECO:0007669"/>
    <property type="project" value="InterPro"/>
</dbReference>
<evidence type="ECO:0000256" key="2">
    <source>
        <dbReference type="ARBA" id="ARBA00022692"/>
    </source>
</evidence>
<keyword evidence="6 9" id="KW-1133">Transmembrane helix</keyword>
<keyword evidence="7 9" id="KW-0472">Membrane</keyword>
<feature type="domain" description="G-protein coupled receptors family 2 profile 2" evidence="11">
    <location>
        <begin position="2389"/>
        <end position="2655"/>
    </location>
</feature>
<dbReference type="GO" id="GO:0001965">
    <property type="term" value="F:G-protein alpha-subunit binding"/>
    <property type="evidence" value="ECO:0007669"/>
    <property type="project" value="TreeGrafter"/>
</dbReference>
<dbReference type="Gene3D" id="2.60.40.2030">
    <property type="match status" value="14"/>
</dbReference>
<feature type="transmembrane region" description="Helical" evidence="9">
    <location>
        <begin position="2625"/>
        <end position="2652"/>
    </location>
</feature>
<proteinExistence type="predicted"/>
<evidence type="ECO:0000256" key="9">
    <source>
        <dbReference type="SAM" id="Phobius"/>
    </source>
</evidence>
<evidence type="ECO:0000256" key="1">
    <source>
        <dbReference type="ARBA" id="ARBA00004141"/>
    </source>
</evidence>
<dbReference type="InterPro" id="IPR000832">
    <property type="entry name" value="GPCR_2_secretin-like"/>
</dbReference>
<feature type="domain" description="GAIN-B" evidence="10">
    <location>
        <begin position="2224"/>
        <end position="2388"/>
    </location>
</feature>
<dbReference type="Pfam" id="PF03160">
    <property type="entry name" value="Calx-beta"/>
    <property type="match status" value="11"/>
</dbReference>
<dbReference type="GO" id="GO:0004930">
    <property type="term" value="F:G protein-coupled receptor activity"/>
    <property type="evidence" value="ECO:0007669"/>
    <property type="project" value="InterPro"/>
</dbReference>
<dbReference type="EMBL" id="JAKMXF010000303">
    <property type="protein sequence ID" value="KAI6651563.1"/>
    <property type="molecule type" value="Genomic_DNA"/>
</dbReference>
<comment type="subcellular location">
    <subcellularLocation>
        <location evidence="1">Membrane</location>
        <topology evidence="1">Multi-pass membrane protein</topology>
    </subcellularLocation>
</comment>
<dbReference type="Pfam" id="PF00002">
    <property type="entry name" value="7tm_2"/>
    <property type="match status" value="1"/>
</dbReference>
<keyword evidence="3" id="KW-0732">Signal</keyword>
<keyword evidence="2 9" id="KW-0812">Transmembrane</keyword>
<keyword evidence="4" id="KW-0677">Repeat</keyword>
<dbReference type="PANTHER" id="PTHR46682:SF1">
    <property type="entry name" value="ADHESION G-PROTEIN COUPLED RECEPTOR V1"/>
    <property type="match status" value="1"/>
</dbReference>
<dbReference type="GO" id="GO:0010855">
    <property type="term" value="F:adenylate cyclase inhibitor activity"/>
    <property type="evidence" value="ECO:0007669"/>
    <property type="project" value="TreeGrafter"/>
</dbReference>
<gene>
    <name evidence="12" type="ORF">LOD99_5171</name>
</gene>
<feature type="transmembrane region" description="Helical" evidence="9">
    <location>
        <begin position="2387"/>
        <end position="2414"/>
    </location>
</feature>
<feature type="transmembrane region" description="Helical" evidence="9">
    <location>
        <begin position="2551"/>
        <end position="2572"/>
    </location>
</feature>
<name>A0AAV7JS41_9METZ</name>
<dbReference type="InterPro" id="IPR017981">
    <property type="entry name" value="GPCR_2-like_7TM"/>
</dbReference>
<evidence type="ECO:0000256" key="5">
    <source>
        <dbReference type="ARBA" id="ARBA00022837"/>
    </source>
</evidence>
<evidence type="ECO:0000313" key="13">
    <source>
        <dbReference type="Proteomes" id="UP001165289"/>
    </source>
</evidence>
<organism evidence="12 13">
    <name type="scientific">Oopsacas minuta</name>
    <dbReference type="NCBI Taxonomy" id="111878"/>
    <lineage>
        <taxon>Eukaryota</taxon>
        <taxon>Metazoa</taxon>
        <taxon>Porifera</taxon>
        <taxon>Hexactinellida</taxon>
        <taxon>Hexasterophora</taxon>
        <taxon>Lyssacinosida</taxon>
        <taxon>Leucopsacidae</taxon>
        <taxon>Oopsacas</taxon>
    </lineage>
</organism>
<evidence type="ECO:0000259" key="10">
    <source>
        <dbReference type="PROSITE" id="PS50221"/>
    </source>
</evidence>
<keyword evidence="8" id="KW-1015">Disulfide bond</keyword>
<dbReference type="PROSITE" id="PS50221">
    <property type="entry name" value="GAIN_B"/>
    <property type="match status" value="1"/>
</dbReference>
<evidence type="ECO:0000256" key="8">
    <source>
        <dbReference type="ARBA" id="ARBA00023157"/>
    </source>
</evidence>
<dbReference type="InterPro" id="IPR026919">
    <property type="entry name" value="ADGRV1"/>
</dbReference>
<keyword evidence="12" id="KW-0675">Receptor</keyword>
<evidence type="ECO:0000256" key="3">
    <source>
        <dbReference type="ARBA" id="ARBA00022729"/>
    </source>
</evidence>
<reference evidence="12 13" key="1">
    <citation type="journal article" date="2023" name="BMC Biol.">
        <title>The compact genome of the sponge Oopsacas minuta (Hexactinellida) is lacking key metazoan core genes.</title>
        <authorList>
            <person name="Santini S."/>
            <person name="Schenkelaars Q."/>
            <person name="Jourda C."/>
            <person name="Duchesne M."/>
            <person name="Belahbib H."/>
            <person name="Rocher C."/>
            <person name="Selva M."/>
            <person name="Riesgo A."/>
            <person name="Vervoort M."/>
            <person name="Leys S.P."/>
            <person name="Kodjabachian L."/>
            <person name="Le Bivic A."/>
            <person name="Borchiellini C."/>
            <person name="Claverie J.M."/>
            <person name="Renard E."/>
        </authorList>
    </citation>
    <scope>NUCLEOTIDE SEQUENCE [LARGE SCALE GENOMIC DNA]</scope>
    <source>
        <strain evidence="12">SPO-2</strain>
    </source>
</reference>
<dbReference type="InterPro" id="IPR000203">
    <property type="entry name" value="GPS"/>
</dbReference>
<accession>A0AAV7JS41</accession>
<feature type="transmembrane region" description="Helical" evidence="9">
    <location>
        <begin position="2599"/>
        <end position="2619"/>
    </location>
</feature>
<dbReference type="SMART" id="SM00237">
    <property type="entry name" value="Calx_beta"/>
    <property type="match status" value="5"/>
</dbReference>
<dbReference type="SMART" id="SM00303">
    <property type="entry name" value="GPS"/>
    <property type="match status" value="1"/>
</dbReference>
<dbReference type="InterPro" id="IPR038081">
    <property type="entry name" value="CalX-like_sf"/>
</dbReference>
<comment type="caution">
    <text evidence="12">The sequence shown here is derived from an EMBL/GenBank/DDBJ whole genome shotgun (WGS) entry which is preliminary data.</text>
</comment>
<feature type="transmembrane region" description="Helical" evidence="9">
    <location>
        <begin position="2460"/>
        <end position="2483"/>
    </location>
</feature>
<dbReference type="InterPro" id="IPR057244">
    <property type="entry name" value="GAIN_B"/>
</dbReference>
<dbReference type="InterPro" id="IPR046338">
    <property type="entry name" value="GAIN_dom_sf"/>
</dbReference>
<evidence type="ECO:0000259" key="11">
    <source>
        <dbReference type="PROSITE" id="PS50261"/>
    </source>
</evidence>
<dbReference type="Pfam" id="PF01825">
    <property type="entry name" value="GPS"/>
    <property type="match status" value="1"/>
</dbReference>
<dbReference type="PROSITE" id="PS50261">
    <property type="entry name" value="G_PROTEIN_RECEP_F2_4"/>
    <property type="match status" value="1"/>
</dbReference>
<dbReference type="GO" id="GO:0071277">
    <property type="term" value="P:cellular response to calcium ion"/>
    <property type="evidence" value="ECO:0007669"/>
    <property type="project" value="TreeGrafter"/>
</dbReference>
<dbReference type="GO" id="GO:0016020">
    <property type="term" value="C:membrane"/>
    <property type="evidence" value="ECO:0007669"/>
    <property type="project" value="UniProtKB-SubCell"/>
</dbReference>
<dbReference type="PANTHER" id="PTHR46682">
    <property type="entry name" value="ADHESION G-PROTEIN COUPLED RECEPTOR V1"/>
    <property type="match status" value="1"/>
</dbReference>
<dbReference type="Gene3D" id="2.60.220.50">
    <property type="match status" value="1"/>
</dbReference>
<keyword evidence="13" id="KW-1185">Reference proteome</keyword>
<dbReference type="InterPro" id="IPR003644">
    <property type="entry name" value="Calx_beta"/>
</dbReference>
<protein>
    <submittedName>
        <fullName evidence="12">G protein coupled receptor 98-like protein isoform X1</fullName>
    </submittedName>
</protein>
<evidence type="ECO:0000256" key="7">
    <source>
        <dbReference type="ARBA" id="ARBA00023136"/>
    </source>
</evidence>
<evidence type="ECO:0000256" key="6">
    <source>
        <dbReference type="ARBA" id="ARBA00022989"/>
    </source>
</evidence>
<feature type="transmembrane region" description="Helical" evidence="9">
    <location>
        <begin position="2426"/>
        <end position="2448"/>
    </location>
</feature>
<dbReference type="Proteomes" id="UP001165289">
    <property type="component" value="Unassembled WGS sequence"/>
</dbReference>
<dbReference type="Gene3D" id="1.20.1070.10">
    <property type="entry name" value="Rhodopsin 7-helix transmembrane proteins"/>
    <property type="match status" value="1"/>
</dbReference>
<dbReference type="SUPFAM" id="SSF141072">
    <property type="entry name" value="CalX-like"/>
    <property type="match status" value="15"/>
</dbReference>
<feature type="transmembrane region" description="Helical" evidence="9">
    <location>
        <begin position="2495"/>
        <end position="2517"/>
    </location>
</feature>
<evidence type="ECO:0000256" key="4">
    <source>
        <dbReference type="ARBA" id="ARBA00022737"/>
    </source>
</evidence>
<evidence type="ECO:0000313" key="12">
    <source>
        <dbReference type="EMBL" id="KAI6651563.1"/>
    </source>
</evidence>
<dbReference type="GO" id="GO:0005737">
    <property type="term" value="C:cytoplasm"/>
    <property type="evidence" value="ECO:0007669"/>
    <property type="project" value="TreeGrafter"/>
</dbReference>
<sequence length="2776" mass="301646">MTFERISSINTNAAKSLSLAIDTNGTTYLLATNASSLFVFSWVGQTFTISQLFHIPGTVNTVESLLSQSVLYSFISVTGGDGLQVFRLSSGVFTQLTLAATPVIRCLDISLVQLDNQLFILTAVEGDSQSLVLTLGSWREGADFFQRRGTSFFANGQTILTLLIQIYPDDIPEITDEFIIQLTNPTNQAVVDEITGVLTVRILTNDDAHGLVGFSPESLSVILPELSSQDTDRQQDFTLDVIRLGGTFGDVVVRFLVTGEAVEDLSPTENTLTFMSGMNTTTLPIRVLDDQIIELSELATVILTEIVSDGNTDPDVPSILGARINPATSSAAVTIQANDYPHGLLTFSVTSRSVTVDEPETGNLTSVTITIIREYGLIGAITIELETQIAYTYPLNQQADPTEDFFLATSQATMLSGAAVASITVSVLPDLTPEITETFWVRIVRASLVDESDRQGSVSDSPRPKNSTLEVAEIHIRPNDEFRGILSFDVTLGQDGTYHISESVGIVVIYINRTSGNFGEIGASWLLESITTAPSDYTPTSGTLTFLDGQAVDTIEFRITDDIIPEMATTFRILLHTPVGGARLGDTELIVTIDESDDVHGLFYFAEGSESFSLQEPGENSTQPSSANLVVLRTKGLIGEVIISWEVEAAADGDVTPLSGQLIYPENSTYADFEISLVDDTIPELEVLYQVRLTSATNGGNLLQSRSIAYLYILPNDNPTGRISISPSTSYVVVEEGSSIQVSLLRTQGAFYRVSVQWRIVPEDGSVVVTQHFLTSSGTAVFDISATTTSIELQTITDNIPEVAQIFTLELLSASIAGSNEMPVIDAGADEATLVVAASDQPHGRIVFQSPVTSSYQESDGIALIAVFRELGTVGSILVNFTVSTSTSVIGQDFLLSKEHILMDDGQVIAYLNLTLLDDSTPELSEVIQFTLTDVSLFDPQVIVTLPPGAFNPGNVEINIPPILGTSTIHTLTIEESDDPYGIIEFSQSVYSVSEGELALIRVNRLRGTIGVQSVQFRISEGRALLGVDFNTGTGTLIGTLIFQDGTASSSIQLQIIDDTTPEDTENFAIILESITGNANLGTTTSAEIDIEISDDPFGVIGFNQGSLSINVRNPTLSEGDLSVSLTVDRIRGTMGSVEVQYQVVPTTPLQQGHRDITPTSDTLTFADGVSQQFIILTILAEAGPEVEEEYIISLAFSTGTLDMNRVNASITIAGRGMPYGVVGFALGLVSVEFDEPEVSIPVGLELQRTLGTFSTVLVYWEATGNVTSSDIDPLSGYVELPHWDGAVSDYPRYNLTFTLLSDTQAENTQVFTIRLVNTSGPTEIDSEVDSVVITIRANDHPHGVFSIDPSSVNISINQDVLSRNLDFTIIRDQGLTSDATVTYSLTYTDYGESEFITLVYNDTIVVSDGIAWVDSYIPISVDTFLGTNGNLTLTLTEVTAEGTAVTGLPPRIANENDYINFIVLQHQANARISFSSSSLSPKVDDTSNTINLVLEREGTFGDVTIGFVTGQEEVTPPLLDGLITPDSGQANFTSSDSSKSISLSLSPNLLTSDPEIFTIRLVEVLSTVRALPSTSAHTAVVEPQGVVGFPTDQLEFSVDESGEIAKLDVFRLFGSFGTIFVSYSTGSLDNVTSMFEELAVVNVDYNRTQGVLELEPYQTRRQISVRLAMDDDIPGTDKLFIVTLSIVVDSTSQLSDSPRLRDNHMTSLVNIVDDDNPAGVFSFSQNKLIVQEEFQLLVITILRDTDRVIFPADISVRTVSPDLATSIGIDYSSLGVNLETTANATQDQDYIGLDEQLVYTLNQTVMQFSLRILDEDIPELDKLVLLQLYNASYKSSISERSLLPIIISANDDSGGILRFSDNSLSLFISEDIMPSIQVSLSRDRGMFGSVSIQWQAKLSPGDTPATSEEISILSTQLVETSGIATFEALASTTNFTLSLKQDTIPELMETFYLQLLGDTINPIAVLDQSRAVSMVTSLQSDFPFGAIEFAPDSRFRTVTSGDIDFTVRLTIEREGGNLGYVLVHYNTPGITQESITLGSYTASNAQIGGHYLSADGTLNFTEGRTEDFIDIQILGNPLNSGETRLLYVDLVPVHPAEGGDFLRATILLTGHGNEFRLLEIYSQQLSLAIDGLDTSQFLLTFLDTEKITTLATTGESLVIRSILDQLISDGVSGSYSTSLQENIFTILSLIIGSEKFSGQSFFANVVESFSYSLLILLPCPMDAPVEMKSSVIEIQAYKGSSSQISGYRFNTNGNTFQFPVGVLPVDDGENCGAQVFIADMTMGSNSIFQDPSVASVFGQTVLSVGLRDSFGNEITSIPSPLTYRVVSPGQVVKFKNSQCIFWDPIRSRWSSEGCSITRQLIEQPFIECQCNHLTNFAADAAADNRYSFGVAMAVACGIVVLAVLFSIVTHFVYYTKFQLVTHLIMNLLISLLLCEVTFLLASLLSPIANEAGCAAIGAILHYFSLVTFLWCLLIVLAVILVVYFGTLAFEHLQLVLYAFFGWLAPAIVILLCIFIVRYGLAFEWAQVYGDVYGNGDLCFIPNFTVNMVTAVAPIFIFFFLSIGGVIILFLMTSTSSNEDLKYDDIYFTSKNTREVFKLLILLIVIGLAWLFSAIHLIVGQLYVLILAILAQIVLAAYIIVVYGIMVIYIFVVARKKSYYPQEDPNDINTSISPVSPMKVDVPLALGPPSYLEDKIYVNPSIPDASSILEGSYPPSDIARSSAMYTEDPEIDDLLYTLKVGDTDQDSYFQNGDTRSEPSVQEVFNKRRISIADTHL</sequence>
<keyword evidence="5" id="KW-0106">Calcium</keyword>